<dbReference type="InterPro" id="IPR006531">
    <property type="entry name" value="Gp5/Vgr_OB"/>
</dbReference>
<reference evidence="6 7" key="1">
    <citation type="submission" date="2016-10" db="EMBL/GenBank/DDBJ databases">
        <authorList>
            <person name="de Groot N.N."/>
        </authorList>
    </citation>
    <scope>NUCLEOTIDE SEQUENCE [LARGE SCALE GENOMIC DNA]</scope>
    <source>
        <strain evidence="6 7">DSM 17925</strain>
    </source>
</reference>
<dbReference type="OrthoDB" id="9762420at2"/>
<dbReference type="AlphaFoldDB" id="A0A1I0RS11"/>
<keyword evidence="3" id="KW-0964">Secreted</keyword>
<dbReference type="InterPro" id="IPR037026">
    <property type="entry name" value="Vgr_OB-fold_dom_sf"/>
</dbReference>
<dbReference type="InterPro" id="IPR054030">
    <property type="entry name" value="Gp5_Vgr_C"/>
</dbReference>
<dbReference type="GO" id="GO:0005576">
    <property type="term" value="C:extracellular region"/>
    <property type="evidence" value="ECO:0007669"/>
    <property type="project" value="UniProtKB-SubCell"/>
</dbReference>
<dbReference type="Pfam" id="PF04717">
    <property type="entry name" value="Phage_base_V"/>
    <property type="match status" value="1"/>
</dbReference>
<dbReference type="Gene3D" id="2.30.110.50">
    <property type="match status" value="1"/>
</dbReference>
<comment type="subcellular location">
    <subcellularLocation>
        <location evidence="1">Secreted</location>
    </subcellularLocation>
</comment>
<evidence type="ECO:0000259" key="4">
    <source>
        <dbReference type="Pfam" id="PF04717"/>
    </source>
</evidence>
<dbReference type="NCBIfam" id="TIGR01646">
    <property type="entry name" value="vgr_GE"/>
    <property type="match status" value="1"/>
</dbReference>
<keyword evidence="7" id="KW-1185">Reference proteome</keyword>
<evidence type="ECO:0000313" key="6">
    <source>
        <dbReference type="EMBL" id="SEW44126.1"/>
    </source>
</evidence>
<accession>A0A1I0RS11</accession>
<evidence type="ECO:0000256" key="1">
    <source>
        <dbReference type="ARBA" id="ARBA00004613"/>
    </source>
</evidence>
<dbReference type="PANTHER" id="PTHR32305:SF15">
    <property type="entry name" value="PROTEIN RHSA-RELATED"/>
    <property type="match status" value="1"/>
</dbReference>
<name>A0A1I0RS11_9RHOB</name>
<dbReference type="InterPro" id="IPR050708">
    <property type="entry name" value="T6SS_VgrG/RHS"/>
</dbReference>
<gene>
    <name evidence="6" type="ORF">SAMN04488515_3159</name>
</gene>
<dbReference type="SUPFAM" id="SSF69349">
    <property type="entry name" value="Phage fibre proteins"/>
    <property type="match status" value="1"/>
</dbReference>
<dbReference type="Gene3D" id="4.10.220.110">
    <property type="match status" value="1"/>
</dbReference>
<dbReference type="Gene3D" id="3.55.50.10">
    <property type="entry name" value="Baseplate protein-like domains"/>
    <property type="match status" value="1"/>
</dbReference>
<protein>
    <submittedName>
        <fullName evidence="6">Type VI secretion system secreted protein VgrG</fullName>
    </submittedName>
</protein>
<dbReference type="RefSeq" id="WP_089996812.1">
    <property type="nucleotide sequence ID" value="NZ_FOIZ01000002.1"/>
</dbReference>
<evidence type="ECO:0000256" key="2">
    <source>
        <dbReference type="ARBA" id="ARBA00005558"/>
    </source>
</evidence>
<evidence type="ECO:0000256" key="3">
    <source>
        <dbReference type="ARBA" id="ARBA00022525"/>
    </source>
</evidence>
<dbReference type="InterPro" id="IPR017847">
    <property type="entry name" value="T6SS_RhsGE_Vgr_subset"/>
</dbReference>
<feature type="domain" description="Gp5/Type VI secretion system Vgr C-terminal trimerisation" evidence="5">
    <location>
        <begin position="471"/>
        <end position="553"/>
    </location>
</feature>
<dbReference type="NCBIfam" id="TIGR03361">
    <property type="entry name" value="VI_Rhs_Vgr"/>
    <property type="match status" value="1"/>
</dbReference>
<dbReference type="Pfam" id="PF22178">
    <property type="entry name" value="Gp5_trimer_C"/>
    <property type="match status" value="1"/>
</dbReference>
<dbReference type="Gene3D" id="2.40.50.230">
    <property type="entry name" value="Gp5 N-terminal domain"/>
    <property type="match status" value="1"/>
</dbReference>
<comment type="similarity">
    <text evidence="2">Belongs to the VgrG protein family.</text>
</comment>
<proteinExistence type="inferred from homology"/>
<dbReference type="Pfam" id="PF05954">
    <property type="entry name" value="Phage_GPD"/>
    <property type="match status" value="1"/>
</dbReference>
<dbReference type="PANTHER" id="PTHR32305">
    <property type="match status" value="1"/>
</dbReference>
<dbReference type="InterPro" id="IPR006533">
    <property type="entry name" value="T6SS_Vgr_RhsGE"/>
</dbReference>
<evidence type="ECO:0000259" key="5">
    <source>
        <dbReference type="Pfam" id="PF22178"/>
    </source>
</evidence>
<dbReference type="SUPFAM" id="SSF69255">
    <property type="entry name" value="gp5 N-terminal domain-like"/>
    <property type="match status" value="1"/>
</dbReference>
<dbReference type="SUPFAM" id="SSF69279">
    <property type="entry name" value="Phage tail proteins"/>
    <property type="match status" value="2"/>
</dbReference>
<sequence>MNVAFAQDKRLGRLSTVLGKDKLVLMRFRGTDFINDVFTYTVDALSTEPNIDFDALIGTHATVEIESQTHGPRPFDGIVTEAKWAGVGENGNTYELTLRPWLWLASHRRNQRIFHKKTVVQIIEELFQDYSGLGKPALTVDLTSSYPELEYTVQYRESDMDFACRMLERFGITYRFDHDVGSHTMVLTDGIDSHPKIVGGSRVYKAYDGDHNSEHEHFWEWHPYRRLTTGAIRHTDYNFKKPNAAMEVDHKGNAKHQQGRIESYDYPGDYLEQKDGEKVAKLRTLQERGQDARHRAIGDCTSLGSGMLVDLEGDQVPGVKGTRYLCLSATHSYVSDSYGTGADKGDGYAYSGAYVFMPDTAPLAPERKTPVPLVHGPQTAVVVGEGEIDCDEYGRILVHFHWDLENAYSMRCRVSQNWASQGWGGMVIPRIGMEVIVEFLEGDPDKPIITGCVYNGKNMPPYDLPKHKTRSTFKTDTHQGSGFNELRFEDEKNKEEIFLHAQKDRNTKVENNQTEHVNVNKVESVGHNKASEIGNNSFQIVDGDMHLRVGPANKGSFTPTGATKDTEGIKNVSGLLGTKKTAKKGIGDLKISVEESKTQVIGRHHFETVEGDKDTHVNKSYKAKVANKVEINAGDEILLICGKSRIKLSQNGTIEINGQKILELGDQLISLQSDTIKLN</sequence>
<evidence type="ECO:0000313" key="7">
    <source>
        <dbReference type="Proteomes" id="UP000199167"/>
    </source>
</evidence>
<dbReference type="EMBL" id="FOIZ01000002">
    <property type="protein sequence ID" value="SEW44126.1"/>
    <property type="molecule type" value="Genomic_DNA"/>
</dbReference>
<dbReference type="Proteomes" id="UP000199167">
    <property type="component" value="Unassembled WGS sequence"/>
</dbReference>
<organism evidence="6 7">
    <name type="scientific">Cognatiyoonia koreensis</name>
    <dbReference type="NCBI Taxonomy" id="364200"/>
    <lineage>
        <taxon>Bacteria</taxon>
        <taxon>Pseudomonadati</taxon>
        <taxon>Pseudomonadota</taxon>
        <taxon>Alphaproteobacteria</taxon>
        <taxon>Rhodobacterales</taxon>
        <taxon>Paracoccaceae</taxon>
        <taxon>Cognatiyoonia</taxon>
    </lineage>
</organism>
<dbReference type="STRING" id="364200.SAMN04488515_3159"/>
<feature type="domain" description="Gp5/Type VI secretion system Vgr protein OB-fold" evidence="4">
    <location>
        <begin position="389"/>
        <end position="454"/>
    </location>
</feature>